<evidence type="ECO:0000256" key="5">
    <source>
        <dbReference type="ARBA" id="ARBA00022692"/>
    </source>
</evidence>
<evidence type="ECO:0000256" key="7">
    <source>
        <dbReference type="ARBA" id="ARBA00022989"/>
    </source>
</evidence>
<dbReference type="STRING" id="112903.SAMN04490178_101265"/>
<keyword evidence="8" id="KW-0811">Translocation</keyword>
<evidence type="ECO:0000256" key="2">
    <source>
        <dbReference type="ARBA" id="ARBA00006742"/>
    </source>
</evidence>
<evidence type="ECO:0000256" key="4">
    <source>
        <dbReference type="ARBA" id="ARBA00022475"/>
    </source>
</evidence>
<comment type="subcellular location">
    <subcellularLocation>
        <location evidence="1">Cell membrane</location>
        <topology evidence="1">Single-pass membrane protein</topology>
    </subcellularLocation>
</comment>
<dbReference type="InterPro" id="IPR003849">
    <property type="entry name" value="Preprotein_translocase_YajC"/>
</dbReference>
<dbReference type="PRINTS" id="PR01853">
    <property type="entry name" value="YAJCTRNLCASE"/>
</dbReference>
<dbReference type="Pfam" id="PF02699">
    <property type="entry name" value="YajC"/>
    <property type="match status" value="1"/>
</dbReference>
<evidence type="ECO:0000256" key="9">
    <source>
        <dbReference type="ARBA" id="ARBA00023136"/>
    </source>
</evidence>
<keyword evidence="7 10" id="KW-1133">Transmembrane helix</keyword>
<organism evidence="11 12">
    <name type="scientific">Propionispora vibrioides</name>
    <dbReference type="NCBI Taxonomy" id="112903"/>
    <lineage>
        <taxon>Bacteria</taxon>
        <taxon>Bacillati</taxon>
        <taxon>Bacillota</taxon>
        <taxon>Negativicutes</taxon>
        <taxon>Selenomonadales</taxon>
        <taxon>Sporomusaceae</taxon>
        <taxon>Propionispora</taxon>
    </lineage>
</organism>
<keyword evidence="3" id="KW-0813">Transport</keyword>
<evidence type="ECO:0000256" key="6">
    <source>
        <dbReference type="ARBA" id="ARBA00022927"/>
    </source>
</evidence>
<dbReference type="Proteomes" id="UP000198847">
    <property type="component" value="Unassembled WGS sequence"/>
</dbReference>
<gene>
    <name evidence="11" type="ORF">SAMN04490178_101265</name>
</gene>
<evidence type="ECO:0000256" key="3">
    <source>
        <dbReference type="ARBA" id="ARBA00022448"/>
    </source>
</evidence>
<feature type="transmembrane region" description="Helical" evidence="10">
    <location>
        <begin position="6"/>
        <end position="26"/>
    </location>
</feature>
<evidence type="ECO:0000313" key="11">
    <source>
        <dbReference type="EMBL" id="SEO34288.1"/>
    </source>
</evidence>
<dbReference type="EMBL" id="FODY01000001">
    <property type="protein sequence ID" value="SEO34288.1"/>
    <property type="molecule type" value="Genomic_DNA"/>
</dbReference>
<proteinExistence type="inferred from homology"/>
<evidence type="ECO:0000256" key="8">
    <source>
        <dbReference type="ARBA" id="ARBA00023010"/>
    </source>
</evidence>
<dbReference type="GO" id="GO:0005886">
    <property type="term" value="C:plasma membrane"/>
    <property type="evidence" value="ECO:0007669"/>
    <property type="project" value="UniProtKB-SubCell"/>
</dbReference>
<dbReference type="PANTHER" id="PTHR33909:SF1">
    <property type="entry name" value="SEC TRANSLOCON ACCESSORY COMPLEX SUBUNIT YAJC"/>
    <property type="match status" value="1"/>
</dbReference>
<sequence>MPGITQEIMQYAPLIVMIVIFYFFLYRPQKKRQQQRNQMLDSLKKGDRIVTVGGLHGTIVALNERVVTLKIAEKVDVTVSRSSVNGLQSELKNTEK</sequence>
<dbReference type="SMART" id="SM01323">
    <property type="entry name" value="YajC"/>
    <property type="match status" value="1"/>
</dbReference>
<keyword evidence="4" id="KW-1003">Cell membrane</keyword>
<comment type="similarity">
    <text evidence="2">Belongs to the YajC family.</text>
</comment>
<evidence type="ECO:0000256" key="10">
    <source>
        <dbReference type="SAM" id="Phobius"/>
    </source>
</evidence>
<keyword evidence="6" id="KW-0653">Protein transport</keyword>
<dbReference type="OrthoDB" id="9800132at2"/>
<dbReference type="PANTHER" id="PTHR33909">
    <property type="entry name" value="SEC TRANSLOCON ACCESSORY COMPLEX SUBUNIT YAJC"/>
    <property type="match status" value="1"/>
</dbReference>
<dbReference type="NCBIfam" id="TIGR00739">
    <property type="entry name" value="yajC"/>
    <property type="match status" value="1"/>
</dbReference>
<protein>
    <submittedName>
        <fullName evidence="11">Preprotein translocase subunit YajC</fullName>
    </submittedName>
</protein>
<keyword evidence="9 10" id="KW-0472">Membrane</keyword>
<dbReference type="GO" id="GO:0015031">
    <property type="term" value="P:protein transport"/>
    <property type="evidence" value="ECO:0007669"/>
    <property type="project" value="UniProtKB-KW"/>
</dbReference>
<evidence type="ECO:0000313" key="12">
    <source>
        <dbReference type="Proteomes" id="UP000198847"/>
    </source>
</evidence>
<keyword evidence="12" id="KW-1185">Reference proteome</keyword>
<keyword evidence="5 10" id="KW-0812">Transmembrane</keyword>
<dbReference type="AlphaFoldDB" id="A0A1H8NY83"/>
<reference evidence="11 12" key="1">
    <citation type="submission" date="2016-10" db="EMBL/GenBank/DDBJ databases">
        <authorList>
            <person name="de Groot N.N."/>
        </authorList>
    </citation>
    <scope>NUCLEOTIDE SEQUENCE [LARGE SCALE GENOMIC DNA]</scope>
    <source>
        <strain evidence="11 12">DSM 13305</strain>
    </source>
</reference>
<accession>A0A1H8NY83</accession>
<evidence type="ECO:0000256" key="1">
    <source>
        <dbReference type="ARBA" id="ARBA00004162"/>
    </source>
</evidence>
<name>A0A1H8NY83_9FIRM</name>